<evidence type="ECO:0000313" key="4">
    <source>
        <dbReference type="Proteomes" id="UP001373496"/>
    </source>
</evidence>
<dbReference type="EMBL" id="JBAPLV010000014">
    <property type="protein sequence ID" value="MEI4279505.1"/>
    <property type="molecule type" value="Genomic_DNA"/>
</dbReference>
<dbReference type="InterPro" id="IPR042171">
    <property type="entry name" value="Acyl-CoA_hotdog"/>
</dbReference>
<protein>
    <submittedName>
        <fullName evidence="3">Thioesterase family protein</fullName>
    </submittedName>
</protein>
<reference evidence="3 4" key="1">
    <citation type="submission" date="2024-03" db="EMBL/GenBank/DDBJ databases">
        <title>Draft genome sequence of Klenkia terrae.</title>
        <authorList>
            <person name="Duangmal K."/>
            <person name="Chantavorakit T."/>
        </authorList>
    </citation>
    <scope>NUCLEOTIDE SEQUENCE [LARGE SCALE GENOMIC DNA]</scope>
    <source>
        <strain evidence="3 4">JCM 17786</strain>
    </source>
</reference>
<organism evidence="3 4">
    <name type="scientific">Klenkia terrae</name>
    <dbReference type="NCBI Taxonomy" id="1052259"/>
    <lineage>
        <taxon>Bacteria</taxon>
        <taxon>Bacillati</taxon>
        <taxon>Actinomycetota</taxon>
        <taxon>Actinomycetes</taxon>
        <taxon>Geodermatophilales</taxon>
        <taxon>Geodermatophilaceae</taxon>
        <taxon>Klenkia</taxon>
    </lineage>
</organism>
<dbReference type="Pfam" id="PF20789">
    <property type="entry name" value="4HBT_3C"/>
    <property type="match status" value="1"/>
</dbReference>
<dbReference type="InterPro" id="IPR029069">
    <property type="entry name" value="HotDog_dom_sf"/>
</dbReference>
<feature type="domain" description="Acyl-CoA thioesterase-like N-terminal HotDog" evidence="1">
    <location>
        <begin position="16"/>
        <end position="103"/>
    </location>
</feature>
<dbReference type="Gene3D" id="2.40.160.210">
    <property type="entry name" value="Acyl-CoA thioesterase, double hotdog domain"/>
    <property type="match status" value="1"/>
</dbReference>
<dbReference type="SUPFAM" id="SSF54637">
    <property type="entry name" value="Thioesterase/thiol ester dehydrase-isomerase"/>
    <property type="match status" value="2"/>
</dbReference>
<dbReference type="Pfam" id="PF13622">
    <property type="entry name" value="4HBT_3"/>
    <property type="match status" value="1"/>
</dbReference>
<evidence type="ECO:0000313" key="3">
    <source>
        <dbReference type="EMBL" id="MEI4279505.1"/>
    </source>
</evidence>
<proteinExistence type="predicted"/>
<dbReference type="RefSeq" id="WP_336392446.1">
    <property type="nucleotide sequence ID" value="NZ_JBAPLV010000014.1"/>
</dbReference>
<feature type="domain" description="Acyl-CoA thioesterase-like C-terminal" evidence="2">
    <location>
        <begin position="134"/>
        <end position="261"/>
    </location>
</feature>
<gene>
    <name evidence="3" type="ORF">UXQ13_13625</name>
</gene>
<dbReference type="InterPro" id="IPR049449">
    <property type="entry name" value="TesB_ACOT8-like_N"/>
</dbReference>
<comment type="caution">
    <text evidence="3">The sequence shown here is derived from an EMBL/GenBank/DDBJ whole genome shotgun (WGS) entry which is preliminary data.</text>
</comment>
<name>A0ABU8E7I4_9ACTN</name>
<accession>A0ABU8E7I4</accession>
<dbReference type="Proteomes" id="UP001373496">
    <property type="component" value="Unassembled WGS sequence"/>
</dbReference>
<keyword evidence="4" id="KW-1185">Reference proteome</keyword>
<sequence>MSTAPSPPAPTVHRWDPTWRSFAAVQGGVVVGALLSSALACVQDHGRPGQEVRVRTAATHLLAPVVPDADLEVRSVPERLGATSSIRVEARQAGVLCAVAQVLLSSSPAGAPAEGPVPVPELPADAVGPAAAEELVLPVAYVPMSQHLDFRVVGTGRPLAGGSEPRLTVWCRVRPSAGVTDPLVALGLVVDALPPSLFAVRTEPVGLPTVELTMHLVGPPPPVGAWVRVDQWTAWSDGWSCVDEADLHDEQGRLVATARQSRRLPRG</sequence>
<evidence type="ECO:0000259" key="2">
    <source>
        <dbReference type="Pfam" id="PF20789"/>
    </source>
</evidence>
<dbReference type="InterPro" id="IPR049450">
    <property type="entry name" value="ACOT8-like_C"/>
</dbReference>
<evidence type="ECO:0000259" key="1">
    <source>
        <dbReference type="Pfam" id="PF13622"/>
    </source>
</evidence>
<dbReference type="CDD" id="cd03440">
    <property type="entry name" value="hot_dog"/>
    <property type="match status" value="1"/>
</dbReference>